<name>A0ABP1B0P8_9BRYO</name>
<dbReference type="InterPro" id="IPR007117">
    <property type="entry name" value="Expansin_CBD"/>
</dbReference>
<dbReference type="SMART" id="SM00837">
    <property type="entry name" value="DPBB_1"/>
    <property type="match status" value="1"/>
</dbReference>
<dbReference type="PROSITE" id="PS50842">
    <property type="entry name" value="EXPANSIN_EG45"/>
    <property type="match status" value="1"/>
</dbReference>
<dbReference type="InterPro" id="IPR007118">
    <property type="entry name" value="Expan_Lol_pI"/>
</dbReference>
<dbReference type="PROSITE" id="PS50843">
    <property type="entry name" value="EXPANSIN_CBD"/>
    <property type="match status" value="1"/>
</dbReference>
<dbReference type="PRINTS" id="PR01225">
    <property type="entry name" value="EXPANSNFAMLY"/>
</dbReference>
<dbReference type="SUPFAM" id="SSF49590">
    <property type="entry name" value="PHL pollen allergen"/>
    <property type="match status" value="1"/>
</dbReference>
<dbReference type="Gene3D" id="2.60.40.760">
    <property type="entry name" value="Expansin, cellulose-binding-like domain"/>
    <property type="match status" value="1"/>
</dbReference>
<keyword evidence="2" id="KW-0964">Secreted</keyword>
<dbReference type="InterPro" id="IPR009009">
    <property type="entry name" value="RlpA-like_DPBB"/>
</dbReference>
<dbReference type="PANTHER" id="PTHR31692:SF5">
    <property type="entry name" value="EXPANSIN-B3"/>
    <property type="match status" value="1"/>
</dbReference>
<organism evidence="6 7">
    <name type="scientific">Sphagnum jensenii</name>
    <dbReference type="NCBI Taxonomy" id="128206"/>
    <lineage>
        <taxon>Eukaryota</taxon>
        <taxon>Viridiplantae</taxon>
        <taxon>Streptophyta</taxon>
        <taxon>Embryophyta</taxon>
        <taxon>Bryophyta</taxon>
        <taxon>Sphagnophytina</taxon>
        <taxon>Sphagnopsida</taxon>
        <taxon>Sphagnales</taxon>
        <taxon>Sphagnaceae</taxon>
        <taxon>Sphagnum</taxon>
    </lineage>
</organism>
<sequence length="264" mass="29119">MEEMYNLCKLSTILLAKNRYDIDWQYGHATWYGDPYGDGSDGGACGYTALETTPYGSKIAAGSSAVFMNGQGCGTCYDVKCRYSICKSEPTRIVITDFCPGGIYCSTGAVAFDLSGSAINSLAVPGQEWAMRNIGTYSIQYMRVPCEYGGQNVAFAVDAGSSPYWLSFAVKYEGGPGDIQSVMIRQSSSYEWEPMQHNWGASWMLIDYSGQPFKGPFDVQIIAKLNGHSLIEWNAIPDYFQPGATYNSTVQFTLNYPPQKTKKR</sequence>
<comment type="similarity">
    <text evidence="3">Belongs to the expansin family.</text>
</comment>
<dbReference type="EMBL" id="OZ023719">
    <property type="protein sequence ID" value="CAK9868080.1"/>
    <property type="molecule type" value="Genomic_DNA"/>
</dbReference>
<dbReference type="PRINTS" id="PR00829">
    <property type="entry name" value="LOLP1ALLERGN"/>
</dbReference>
<dbReference type="PANTHER" id="PTHR31692">
    <property type="entry name" value="EXPANSIN-B3"/>
    <property type="match status" value="1"/>
</dbReference>
<dbReference type="Pfam" id="PF01357">
    <property type="entry name" value="Expansin_C"/>
    <property type="match status" value="1"/>
</dbReference>
<dbReference type="Pfam" id="PF03330">
    <property type="entry name" value="DPBB_1"/>
    <property type="match status" value="1"/>
</dbReference>
<feature type="domain" description="Expansin-like EG45" evidence="4">
    <location>
        <begin position="42"/>
        <end position="151"/>
    </location>
</feature>
<dbReference type="SUPFAM" id="SSF50685">
    <property type="entry name" value="Barwin-like endoglucanases"/>
    <property type="match status" value="1"/>
</dbReference>
<evidence type="ECO:0000259" key="4">
    <source>
        <dbReference type="PROSITE" id="PS50842"/>
    </source>
</evidence>
<feature type="domain" description="Expansin-like CBD" evidence="5">
    <location>
        <begin position="164"/>
        <end position="248"/>
    </location>
</feature>
<evidence type="ECO:0000259" key="5">
    <source>
        <dbReference type="PROSITE" id="PS50843"/>
    </source>
</evidence>
<protein>
    <recommendedName>
        <fullName evidence="8">Expansin</fullName>
    </recommendedName>
</protein>
<comment type="subcellular location">
    <subcellularLocation>
        <location evidence="1">Secreted</location>
    </subcellularLocation>
</comment>
<dbReference type="InterPro" id="IPR005795">
    <property type="entry name" value="LolPI"/>
</dbReference>
<dbReference type="Gene3D" id="2.40.40.10">
    <property type="entry name" value="RlpA-like domain"/>
    <property type="match status" value="1"/>
</dbReference>
<gene>
    <name evidence="6" type="ORF">CSSPJE1EN2_LOCUS11075</name>
</gene>
<dbReference type="Proteomes" id="UP001497522">
    <property type="component" value="Chromosome 18"/>
</dbReference>
<evidence type="ECO:0000256" key="1">
    <source>
        <dbReference type="ARBA" id="ARBA00004613"/>
    </source>
</evidence>
<keyword evidence="7" id="KW-1185">Reference proteome</keyword>
<evidence type="ECO:0000313" key="6">
    <source>
        <dbReference type="EMBL" id="CAK9868080.1"/>
    </source>
</evidence>
<dbReference type="InterPro" id="IPR036908">
    <property type="entry name" value="RlpA-like_sf"/>
</dbReference>
<reference evidence="6" key="1">
    <citation type="submission" date="2024-03" db="EMBL/GenBank/DDBJ databases">
        <authorList>
            <consortium name="ELIXIR-Norway"/>
            <consortium name="Elixir Norway"/>
        </authorList>
    </citation>
    <scope>NUCLEOTIDE SEQUENCE</scope>
</reference>
<evidence type="ECO:0000256" key="3">
    <source>
        <dbReference type="RuleBase" id="RU003460"/>
    </source>
</evidence>
<evidence type="ECO:0008006" key="8">
    <source>
        <dbReference type="Google" id="ProtNLM"/>
    </source>
</evidence>
<evidence type="ECO:0000313" key="7">
    <source>
        <dbReference type="Proteomes" id="UP001497522"/>
    </source>
</evidence>
<proteinExistence type="inferred from homology"/>
<dbReference type="InterPro" id="IPR036749">
    <property type="entry name" value="Expansin_CBD_sf"/>
</dbReference>
<dbReference type="InterPro" id="IPR007112">
    <property type="entry name" value="Expansin/allergen_DPBB_dom"/>
</dbReference>
<evidence type="ECO:0000256" key="2">
    <source>
        <dbReference type="ARBA" id="ARBA00022525"/>
    </source>
</evidence>
<accession>A0ABP1B0P8</accession>